<evidence type="ECO:0000256" key="1">
    <source>
        <dbReference type="ARBA" id="ARBA00001946"/>
    </source>
</evidence>
<comment type="similarity">
    <text evidence="2 7">Belongs to the phosphohexose mutase family.</text>
</comment>
<dbReference type="SUPFAM" id="SSF55957">
    <property type="entry name" value="Phosphoglucomutase, C-terminal domain"/>
    <property type="match status" value="1"/>
</dbReference>
<dbReference type="PROSITE" id="PS00710">
    <property type="entry name" value="PGM_PMM"/>
    <property type="match status" value="1"/>
</dbReference>
<dbReference type="Pfam" id="PF02879">
    <property type="entry name" value="PGM_PMM_II"/>
    <property type="match status" value="1"/>
</dbReference>
<dbReference type="GO" id="GO:0016853">
    <property type="term" value="F:isomerase activity"/>
    <property type="evidence" value="ECO:0007669"/>
    <property type="project" value="UniProtKB-KW"/>
</dbReference>
<sequence>MATDPAELINRAQAWLAEDPDPETRDELSKLVEAAGDPGTTAELAARFAGTLQFGTAGLRGELGAGPMRMNRAVVIRAAAGLAAYLKAKGEGSGLVVIGYDARHKSADFARDTAAVMVGAGLRAALLPRPLPTPVLAFAIRHLGAVAGVEVTASHNPPRDNGYKVYLGDGSQIVPPADGEIADEIAAIRSLADVPRPESGWETLDDTVLAAYLARTDAVLTPGSPRDVQVVYTPMHGVGRDTLLAAFDRAGFPAPAVVAEQAEPDPDFPTVAFPNPEEPGAMDLAFATARSQGAGEVDIVIANDPDADRCAVAVPAPGTPEGWRMLRGDEVGALLAAHLVRKGATGTFATTIVSSQLMSRIAAGASLPYEETLTGFKWLARVDSLRYAFEEALGYCVDPQGVRDKDGITAALLIAELAAELKAAGRGLPDLLDGLAVEHGLHATDQLSVRVEDLSLISDAMRRLREQPPTALAGLTVHRADDLNEGSEALPPTDGLRYYLSGSAEAGIESARVVVRPSGTEPKLKCYLEVVVPVESADGLPEARGRAAGTLAAIKEDLSTAAGI</sequence>
<evidence type="ECO:0000256" key="3">
    <source>
        <dbReference type="ARBA" id="ARBA00022553"/>
    </source>
</evidence>
<dbReference type="EC" id="5.4.2.-" evidence="12"/>
<dbReference type="RefSeq" id="WP_407287735.1">
    <property type="nucleotide sequence ID" value="NZ_CP147982.1"/>
</dbReference>
<keyword evidence="13" id="KW-1185">Reference proteome</keyword>
<evidence type="ECO:0000259" key="11">
    <source>
        <dbReference type="Pfam" id="PF02880"/>
    </source>
</evidence>
<dbReference type="InterPro" id="IPR016055">
    <property type="entry name" value="A-D-PHexomutase_a/b/a-I/II/III"/>
</dbReference>
<dbReference type="Pfam" id="PF02880">
    <property type="entry name" value="PGM_PMM_III"/>
    <property type="match status" value="1"/>
</dbReference>
<feature type="domain" description="Alpha-D-phosphohexomutase alpha/beta/alpha" evidence="9">
    <location>
        <begin position="53"/>
        <end position="189"/>
    </location>
</feature>
<evidence type="ECO:0000256" key="5">
    <source>
        <dbReference type="ARBA" id="ARBA00022842"/>
    </source>
</evidence>
<evidence type="ECO:0000256" key="7">
    <source>
        <dbReference type="RuleBase" id="RU004326"/>
    </source>
</evidence>
<dbReference type="InterPro" id="IPR005843">
    <property type="entry name" value="A-D-PHexomutase_C"/>
</dbReference>
<dbReference type="InterPro" id="IPR016066">
    <property type="entry name" value="A-D-PHexomutase_CS"/>
</dbReference>
<feature type="domain" description="Alpha-D-phosphohexomutase alpha/beta/alpha" evidence="11">
    <location>
        <begin position="328"/>
        <end position="422"/>
    </location>
</feature>
<accession>A0ABZ2QT02</accession>
<evidence type="ECO:0000313" key="12">
    <source>
        <dbReference type="EMBL" id="WXK79165.1"/>
    </source>
</evidence>
<dbReference type="InterPro" id="IPR005844">
    <property type="entry name" value="A-D-PHexomutase_a/b/a-I"/>
</dbReference>
<dbReference type="InterPro" id="IPR005845">
    <property type="entry name" value="A-D-PHexomutase_a/b/a-II"/>
</dbReference>
<evidence type="ECO:0000259" key="10">
    <source>
        <dbReference type="Pfam" id="PF02879"/>
    </source>
</evidence>
<evidence type="ECO:0000256" key="6">
    <source>
        <dbReference type="ARBA" id="ARBA00023235"/>
    </source>
</evidence>
<feature type="domain" description="Alpha-D-phosphohexomutase C-terminal" evidence="8">
    <location>
        <begin position="510"/>
        <end position="538"/>
    </location>
</feature>
<keyword evidence="4 7" id="KW-0479">Metal-binding</keyword>
<keyword evidence="5 7" id="KW-0460">Magnesium</keyword>
<comment type="cofactor">
    <cofactor evidence="1">
        <name>Mg(2+)</name>
        <dbReference type="ChEBI" id="CHEBI:18420"/>
    </cofactor>
</comment>
<evidence type="ECO:0000313" key="13">
    <source>
        <dbReference type="Proteomes" id="UP001626628"/>
    </source>
</evidence>
<dbReference type="EMBL" id="CP147982">
    <property type="protein sequence ID" value="WXK79165.1"/>
    <property type="molecule type" value="Genomic_DNA"/>
</dbReference>
<reference evidence="12 13" key="1">
    <citation type="submission" date="2024-03" db="EMBL/GenBank/DDBJ databases">
        <title>The complete genome of Streptomyces sirii sp.nov.</title>
        <authorList>
            <person name="Zakalyukina Y.V."/>
            <person name="Belik A.R."/>
            <person name="Biryukov M.V."/>
            <person name="Baturina O.A."/>
            <person name="Kabilov M.R."/>
        </authorList>
    </citation>
    <scope>NUCLEOTIDE SEQUENCE [LARGE SCALE GENOMIC DNA]</scope>
    <source>
        <strain evidence="12 13">BP-8</strain>
    </source>
</reference>
<name>A0ABZ2QT02_9ACTN</name>
<dbReference type="InterPro" id="IPR036900">
    <property type="entry name" value="A-D-PHexomutase_C_sf"/>
</dbReference>
<dbReference type="Pfam" id="PF00408">
    <property type="entry name" value="PGM_PMM_IV"/>
    <property type="match status" value="1"/>
</dbReference>
<evidence type="ECO:0000256" key="4">
    <source>
        <dbReference type="ARBA" id="ARBA00022723"/>
    </source>
</evidence>
<dbReference type="PANTHER" id="PTHR45745:SF1">
    <property type="entry name" value="PHOSPHOGLUCOMUTASE 2B-RELATED"/>
    <property type="match status" value="1"/>
</dbReference>
<gene>
    <name evidence="12" type="ORF">WAB15_26000</name>
</gene>
<dbReference type="PANTHER" id="PTHR45745">
    <property type="entry name" value="PHOSPHOMANNOMUTASE 45A"/>
    <property type="match status" value="1"/>
</dbReference>
<dbReference type="Proteomes" id="UP001626628">
    <property type="component" value="Chromosome"/>
</dbReference>
<dbReference type="Gene3D" id="3.40.120.10">
    <property type="entry name" value="Alpha-D-Glucose-1,6-Bisphosphate, subunit A, domain 3"/>
    <property type="match status" value="3"/>
</dbReference>
<evidence type="ECO:0000256" key="2">
    <source>
        <dbReference type="ARBA" id="ARBA00010231"/>
    </source>
</evidence>
<protein>
    <submittedName>
        <fullName evidence="12">Phospho-sugar mutase</fullName>
        <ecNumber evidence="12">5.4.2.-</ecNumber>
    </submittedName>
</protein>
<keyword evidence="6 12" id="KW-0413">Isomerase</keyword>
<dbReference type="SUPFAM" id="SSF53738">
    <property type="entry name" value="Phosphoglucomutase, first 3 domains"/>
    <property type="match status" value="3"/>
</dbReference>
<dbReference type="Pfam" id="PF02878">
    <property type="entry name" value="PGM_PMM_I"/>
    <property type="match status" value="1"/>
</dbReference>
<dbReference type="Gene3D" id="3.30.310.50">
    <property type="entry name" value="Alpha-D-phosphohexomutase, C-terminal domain"/>
    <property type="match status" value="1"/>
</dbReference>
<feature type="domain" description="Alpha-D-phosphohexomutase alpha/beta/alpha" evidence="10">
    <location>
        <begin position="222"/>
        <end position="313"/>
    </location>
</feature>
<evidence type="ECO:0000259" key="8">
    <source>
        <dbReference type="Pfam" id="PF00408"/>
    </source>
</evidence>
<evidence type="ECO:0000259" key="9">
    <source>
        <dbReference type="Pfam" id="PF02878"/>
    </source>
</evidence>
<keyword evidence="3" id="KW-0597">Phosphoprotein</keyword>
<proteinExistence type="inferred from homology"/>
<dbReference type="CDD" id="cd05799">
    <property type="entry name" value="PGM2"/>
    <property type="match status" value="1"/>
</dbReference>
<dbReference type="InterPro" id="IPR005846">
    <property type="entry name" value="A-D-PHexomutase_a/b/a-III"/>
</dbReference>
<organism evidence="12 13">
    <name type="scientific">Streptomyces sirii</name>
    <dbReference type="NCBI Taxonomy" id="3127701"/>
    <lineage>
        <taxon>Bacteria</taxon>
        <taxon>Bacillati</taxon>
        <taxon>Actinomycetota</taxon>
        <taxon>Actinomycetes</taxon>
        <taxon>Kitasatosporales</taxon>
        <taxon>Streptomycetaceae</taxon>
        <taxon>Streptomyces</taxon>
    </lineage>
</organism>